<evidence type="ECO:0000256" key="1">
    <source>
        <dbReference type="SAM" id="MobiDB-lite"/>
    </source>
</evidence>
<dbReference type="AlphaFoldDB" id="A0A0G4F4T4"/>
<dbReference type="VEuPathDB" id="CryptoDB:Cvel_170"/>
<feature type="region of interest" description="Disordered" evidence="1">
    <location>
        <begin position="174"/>
        <end position="223"/>
    </location>
</feature>
<sequence length="292" mass="32328">MASVEGAFFTAGPDDQFVAKGLSSIENKIRRMIRDGVPAGEATSLVNDPLRGSIIVHDTSKLHSVIAEVKEAFKKANGEIVFINKFMRETPTGYVGIHAKSYFVSGSVRLLNELQFHFDSIFDGTDECPKQDSHEIYEMTRSTNTTEHTLEMGNPAQKVLFSFGMHRVNGIDAANGLTTPASGPESDSEGSDALIAASGGRESDGAELIQSNPRSAMRGKSRKQAKMPYQYEFVTGAIYRHTGHRVWRLHRGTSEVQWDILRGHEAAAAFYRMDNDGIPMKEEEVRRAIEQM</sequence>
<evidence type="ECO:0000313" key="2">
    <source>
        <dbReference type="EMBL" id="CEM06944.1"/>
    </source>
</evidence>
<protein>
    <submittedName>
        <fullName evidence="2">Uncharacterized protein</fullName>
    </submittedName>
</protein>
<organism evidence="2">
    <name type="scientific">Chromera velia CCMP2878</name>
    <dbReference type="NCBI Taxonomy" id="1169474"/>
    <lineage>
        <taxon>Eukaryota</taxon>
        <taxon>Sar</taxon>
        <taxon>Alveolata</taxon>
        <taxon>Colpodellida</taxon>
        <taxon>Chromeraceae</taxon>
        <taxon>Chromera</taxon>
    </lineage>
</organism>
<proteinExistence type="predicted"/>
<name>A0A0G4F4T4_9ALVE</name>
<dbReference type="EMBL" id="CDMZ01000111">
    <property type="protein sequence ID" value="CEM06944.1"/>
    <property type="molecule type" value="Genomic_DNA"/>
</dbReference>
<reference evidence="2" key="1">
    <citation type="submission" date="2014-11" db="EMBL/GenBank/DDBJ databases">
        <authorList>
            <person name="Otto D Thomas"/>
            <person name="Naeem Raeece"/>
        </authorList>
    </citation>
    <scope>NUCLEOTIDE SEQUENCE</scope>
</reference>
<gene>
    <name evidence="2" type="ORF">Cvel_170</name>
</gene>
<accession>A0A0G4F4T4</accession>